<reference evidence="1" key="1">
    <citation type="submission" date="2016-06" db="UniProtKB">
        <authorList>
            <consortium name="WormBaseParasite"/>
        </authorList>
    </citation>
    <scope>IDENTIFICATION</scope>
</reference>
<dbReference type="GO" id="GO:0006666">
    <property type="term" value="P:3-keto-sphinganine metabolic process"/>
    <property type="evidence" value="ECO:0007669"/>
    <property type="project" value="TreeGrafter"/>
</dbReference>
<dbReference type="AlphaFoldDB" id="A0A183EVD7"/>
<dbReference type="GO" id="GO:0030148">
    <property type="term" value="P:sphingolipid biosynthetic process"/>
    <property type="evidence" value="ECO:0007669"/>
    <property type="project" value="TreeGrafter"/>
</dbReference>
<dbReference type="GO" id="GO:0005789">
    <property type="term" value="C:endoplasmic reticulum membrane"/>
    <property type="evidence" value="ECO:0007669"/>
    <property type="project" value="TreeGrafter"/>
</dbReference>
<dbReference type="PANTHER" id="PTHR43550:SF3">
    <property type="entry name" value="3-KETODIHYDROSPHINGOSINE REDUCTASE"/>
    <property type="match status" value="1"/>
</dbReference>
<name>A0A183EVD7_9BILA</name>
<evidence type="ECO:0000313" key="1">
    <source>
        <dbReference type="WBParaSite" id="GPUH_0002495801-mRNA-1"/>
    </source>
</evidence>
<accession>A0A183EVD7</accession>
<dbReference type="WBParaSite" id="GPUH_0002495801-mRNA-1">
    <property type="protein sequence ID" value="GPUH_0002495801-mRNA-1"/>
    <property type="gene ID" value="GPUH_0002495801"/>
</dbReference>
<dbReference type="GO" id="GO:0047560">
    <property type="term" value="F:3-dehydrosphinganine reductase activity"/>
    <property type="evidence" value="ECO:0007669"/>
    <property type="project" value="TreeGrafter"/>
</dbReference>
<dbReference type="PANTHER" id="PTHR43550">
    <property type="entry name" value="3-KETODIHYDROSPHINGOSINE REDUCTASE"/>
    <property type="match status" value="1"/>
</dbReference>
<proteinExistence type="predicted"/>
<sequence>LATMPEEVKEITDSAGLFEPKAVVQCLMQDLFRGNFSTSVGLEGWMLGVLTAGCAPEKSFFRAASQVLFGGIFRGIMLIYIGRFNRIVSECRHHL</sequence>
<protein>
    <submittedName>
        <fullName evidence="1">ABC transmembrane type-1 domain-containing protein</fullName>
    </submittedName>
</protein>
<organism evidence="1">
    <name type="scientific">Gongylonema pulchrum</name>
    <dbReference type="NCBI Taxonomy" id="637853"/>
    <lineage>
        <taxon>Eukaryota</taxon>
        <taxon>Metazoa</taxon>
        <taxon>Ecdysozoa</taxon>
        <taxon>Nematoda</taxon>
        <taxon>Chromadorea</taxon>
        <taxon>Rhabditida</taxon>
        <taxon>Spirurina</taxon>
        <taxon>Spiruromorpha</taxon>
        <taxon>Spiruroidea</taxon>
        <taxon>Gongylonematidae</taxon>
        <taxon>Gongylonema</taxon>
    </lineage>
</organism>